<dbReference type="Pfam" id="PF08292">
    <property type="entry name" value="RNA_pol_Rbc25"/>
    <property type="match status" value="1"/>
</dbReference>
<feature type="domain" description="RNA polymerase III subunit Rpc25" evidence="9">
    <location>
        <begin position="164"/>
        <end position="274"/>
    </location>
</feature>
<dbReference type="RefSeq" id="XP_018986593.1">
    <property type="nucleotide sequence ID" value="XM_019130981.1"/>
</dbReference>
<accession>A0A1E3QU97</accession>
<dbReference type="GO" id="GO:0000785">
    <property type="term" value="C:chromatin"/>
    <property type="evidence" value="ECO:0007669"/>
    <property type="project" value="EnsemblFungi"/>
</dbReference>
<dbReference type="GO" id="GO:0005666">
    <property type="term" value="C:RNA polymerase III complex"/>
    <property type="evidence" value="ECO:0007669"/>
    <property type="project" value="EnsemblFungi"/>
</dbReference>
<evidence type="ECO:0000256" key="6">
    <source>
        <dbReference type="RuleBase" id="RU369086"/>
    </source>
</evidence>
<dbReference type="InterPro" id="IPR045113">
    <property type="entry name" value="Rpb7-like"/>
</dbReference>
<dbReference type="SUPFAM" id="SSF88798">
    <property type="entry name" value="N-terminal, heterodimerisation domain of RBP7 (RpoE)"/>
    <property type="match status" value="1"/>
</dbReference>
<dbReference type="GO" id="GO:0003899">
    <property type="term" value="F:DNA-directed RNA polymerase activity"/>
    <property type="evidence" value="ECO:0007669"/>
    <property type="project" value="EnsemblFungi"/>
</dbReference>
<feature type="transmembrane region" description="Helical" evidence="7">
    <location>
        <begin position="65"/>
        <end position="85"/>
    </location>
</feature>
<dbReference type="CDD" id="cd04330">
    <property type="entry name" value="RNAP_III_Rpc25_N"/>
    <property type="match status" value="1"/>
</dbReference>
<protein>
    <recommendedName>
        <fullName evidence="6">DNA-directed RNA polymerase subunit</fullName>
    </recommendedName>
</protein>
<keyword evidence="7" id="KW-1133">Transmembrane helix</keyword>
<keyword evidence="3 6" id="KW-0240">DNA-directed RNA polymerase</keyword>
<evidence type="ECO:0000256" key="2">
    <source>
        <dbReference type="ARBA" id="ARBA00009307"/>
    </source>
</evidence>
<dbReference type="FunFam" id="2.40.50.140:FF:000221">
    <property type="entry name" value="DNA-directed RNA polymerase III subunit"/>
    <property type="match status" value="1"/>
</dbReference>
<dbReference type="GO" id="GO:0006384">
    <property type="term" value="P:transcription initiation at RNA polymerase III promoter"/>
    <property type="evidence" value="ECO:0007669"/>
    <property type="project" value="EnsemblFungi"/>
</dbReference>
<evidence type="ECO:0000259" key="8">
    <source>
        <dbReference type="Pfam" id="PF03876"/>
    </source>
</evidence>
<proteinExistence type="inferred from homology"/>
<comment type="subcellular location">
    <subcellularLocation>
        <location evidence="1 6">Nucleus</location>
    </subcellularLocation>
</comment>
<evidence type="ECO:0000256" key="4">
    <source>
        <dbReference type="ARBA" id="ARBA00023163"/>
    </source>
</evidence>
<dbReference type="AlphaFoldDB" id="A0A1E3QU97"/>
<dbReference type="InterPro" id="IPR012340">
    <property type="entry name" value="NA-bd_OB-fold"/>
</dbReference>
<dbReference type="GeneID" id="30148834"/>
<evidence type="ECO:0000256" key="1">
    <source>
        <dbReference type="ARBA" id="ARBA00004123"/>
    </source>
</evidence>
<evidence type="ECO:0000256" key="5">
    <source>
        <dbReference type="ARBA" id="ARBA00023242"/>
    </source>
</evidence>
<gene>
    <name evidence="10" type="ORF">BABINDRAFT_175032</name>
</gene>
<comment type="similarity">
    <text evidence="2">Belongs to the eukaryotic RPB7/RPC8 RNA polymerase subunit family.</text>
</comment>
<dbReference type="InterPro" id="IPR005576">
    <property type="entry name" value="Rpb7-like_N"/>
</dbReference>
<dbReference type="NCBIfam" id="TIGR00448">
    <property type="entry name" value="rpoE"/>
    <property type="match status" value="1"/>
</dbReference>
<organism evidence="10 11">
    <name type="scientific">Babjeviella inositovora NRRL Y-12698</name>
    <dbReference type="NCBI Taxonomy" id="984486"/>
    <lineage>
        <taxon>Eukaryota</taxon>
        <taxon>Fungi</taxon>
        <taxon>Dikarya</taxon>
        <taxon>Ascomycota</taxon>
        <taxon>Saccharomycotina</taxon>
        <taxon>Pichiomycetes</taxon>
        <taxon>Serinales incertae sedis</taxon>
        <taxon>Babjeviella</taxon>
    </lineage>
</organism>
<keyword evidence="4 6" id="KW-0804">Transcription</keyword>
<dbReference type="OrthoDB" id="10256606at2759"/>
<dbReference type="GO" id="GO:0006386">
    <property type="term" value="P:termination of RNA polymerase III transcription"/>
    <property type="evidence" value="ECO:0007669"/>
    <property type="project" value="EnsemblFungi"/>
</dbReference>
<keyword evidence="7" id="KW-0472">Membrane</keyword>
<evidence type="ECO:0000256" key="7">
    <source>
        <dbReference type="SAM" id="Phobius"/>
    </source>
</evidence>
<keyword evidence="11" id="KW-1185">Reference proteome</keyword>
<dbReference type="GO" id="GO:0003677">
    <property type="term" value="F:DNA binding"/>
    <property type="evidence" value="ECO:0007669"/>
    <property type="project" value="InterPro"/>
</dbReference>
<dbReference type="STRING" id="984486.A0A1E3QU97"/>
<dbReference type="Gene3D" id="2.40.50.140">
    <property type="entry name" value="Nucleic acid-binding proteins"/>
    <property type="match status" value="1"/>
</dbReference>
<evidence type="ECO:0000313" key="10">
    <source>
        <dbReference type="EMBL" id="ODQ81265.1"/>
    </source>
</evidence>
<dbReference type="SUPFAM" id="SSF50249">
    <property type="entry name" value="Nucleic acid-binding proteins"/>
    <property type="match status" value="1"/>
</dbReference>
<dbReference type="GO" id="GO:0042797">
    <property type="term" value="P:tRNA transcription by RNA polymerase III"/>
    <property type="evidence" value="ECO:0007669"/>
    <property type="project" value="EnsemblFungi"/>
</dbReference>
<sequence length="275" mass="30837">MTSSGLSLAKRLVLVIPEPASVIVHSNDIQYYDLLQRISPNLSTPATFVHRACAARKNIFAMPSISLALDLAVLLILIPHAMFILSNVTDLVRIPPHTFGRPVKESVTTELNKKYANKIINNLGLVVTIWDLLEVDDGLLKPGDGATFINVRFRCVVWKPFVGEVLTGWIANCTPEGIKVKLEFYDEIFIPANYLFEGCEYSPEDLAWVWRPDADTNLYLDVNEKIRFRVEEEIFANIKPKGPAGLDEEEKNVTPPYALLASCQTDGMGCVSWWE</sequence>
<dbReference type="Pfam" id="PF03876">
    <property type="entry name" value="SHS2_Rpb7-N"/>
    <property type="match status" value="1"/>
</dbReference>
<name>A0A1E3QU97_9ASCO</name>
<evidence type="ECO:0000259" key="9">
    <source>
        <dbReference type="Pfam" id="PF08292"/>
    </source>
</evidence>
<keyword evidence="7" id="KW-0812">Transmembrane</keyword>
<dbReference type="InterPro" id="IPR036898">
    <property type="entry name" value="RNA_pol_Rpb7-like_N_sf"/>
</dbReference>
<keyword evidence="5 6" id="KW-0539">Nucleus</keyword>
<dbReference type="EMBL" id="KV454428">
    <property type="protein sequence ID" value="ODQ81265.1"/>
    <property type="molecule type" value="Genomic_DNA"/>
</dbReference>
<feature type="domain" description="RNA polymerase Rpb7-like N-terminal" evidence="8">
    <location>
        <begin position="89"/>
        <end position="145"/>
    </location>
</feature>
<evidence type="ECO:0000313" key="11">
    <source>
        <dbReference type="Proteomes" id="UP000094336"/>
    </source>
</evidence>
<comment type="function">
    <text evidence="6">DNA-dependent RNA polymerase which catalyzes the transcription of DNA into RNA using the four ribonucleoside triphosphates as substrates.</text>
</comment>
<evidence type="ECO:0000256" key="3">
    <source>
        <dbReference type="ARBA" id="ARBA00022478"/>
    </source>
</evidence>
<reference evidence="11" key="1">
    <citation type="submission" date="2016-05" db="EMBL/GenBank/DDBJ databases">
        <title>Comparative genomics of biotechnologically important yeasts.</title>
        <authorList>
            <consortium name="DOE Joint Genome Institute"/>
            <person name="Riley R."/>
            <person name="Haridas S."/>
            <person name="Wolfe K.H."/>
            <person name="Lopes M.R."/>
            <person name="Hittinger C.T."/>
            <person name="Goker M."/>
            <person name="Salamov A."/>
            <person name="Wisecaver J."/>
            <person name="Long T.M."/>
            <person name="Aerts A.L."/>
            <person name="Barry K."/>
            <person name="Choi C."/>
            <person name="Clum A."/>
            <person name="Coughlan A.Y."/>
            <person name="Deshpande S."/>
            <person name="Douglass A.P."/>
            <person name="Hanson S.J."/>
            <person name="Klenk H.-P."/>
            <person name="Labutti K."/>
            <person name="Lapidus A."/>
            <person name="Lindquist E."/>
            <person name="Lipzen A."/>
            <person name="Meier-Kolthoff J.P."/>
            <person name="Ohm R.A."/>
            <person name="Otillar R.P."/>
            <person name="Pangilinan J."/>
            <person name="Peng Y."/>
            <person name="Rokas A."/>
            <person name="Rosa C.A."/>
            <person name="Scheuner C."/>
            <person name="Sibirny A.A."/>
            <person name="Slot J.C."/>
            <person name="Stielow J.B."/>
            <person name="Sun H."/>
            <person name="Kurtzman C.P."/>
            <person name="Blackwell M."/>
            <person name="Grigoriev I.V."/>
            <person name="Jeffries T.W."/>
        </authorList>
    </citation>
    <scope>NUCLEOTIDE SEQUENCE [LARGE SCALE GENOMIC DNA]</scope>
    <source>
        <strain evidence="11">NRRL Y-12698</strain>
    </source>
</reference>
<dbReference type="Gene3D" id="3.30.1490.120">
    <property type="entry name" value="RNA polymerase Rpb7-like, N-terminal domain"/>
    <property type="match status" value="1"/>
</dbReference>
<dbReference type="PANTHER" id="PTHR12709:SF1">
    <property type="entry name" value="DNA-DIRECTED RNA POLYMERASE III SUBUNIT RPC8"/>
    <property type="match status" value="1"/>
</dbReference>
<dbReference type="PANTHER" id="PTHR12709">
    <property type="entry name" value="DNA-DIRECTED RNA POLYMERASE II, III"/>
    <property type="match status" value="1"/>
</dbReference>
<dbReference type="InterPro" id="IPR013238">
    <property type="entry name" value="RNA_pol_III_Rbc25"/>
</dbReference>
<dbReference type="Proteomes" id="UP000094336">
    <property type="component" value="Unassembled WGS sequence"/>
</dbReference>
<dbReference type="InterPro" id="IPR004519">
    <property type="entry name" value="RNAP_E/RPC8"/>
</dbReference>